<dbReference type="RefSeq" id="WP_301190781.1">
    <property type="nucleotide sequence ID" value="NZ_JAPDPJ010000026.1"/>
</dbReference>
<evidence type="ECO:0000313" key="2">
    <source>
        <dbReference type="Proteomes" id="UP001209229"/>
    </source>
</evidence>
<name>A0AAE3SFF2_9BACT</name>
<comment type="caution">
    <text evidence="1">The sequence shown here is derived from an EMBL/GenBank/DDBJ whole genome shotgun (WGS) entry which is preliminary data.</text>
</comment>
<proteinExistence type="predicted"/>
<dbReference type="EMBL" id="JAPDPJ010000026">
    <property type="protein sequence ID" value="MCW3787216.1"/>
    <property type="molecule type" value="Genomic_DNA"/>
</dbReference>
<protein>
    <submittedName>
        <fullName evidence="1">Uncharacterized protein</fullName>
    </submittedName>
</protein>
<accession>A0AAE3SFF2</accession>
<evidence type="ECO:0000313" key="1">
    <source>
        <dbReference type="EMBL" id="MCW3787216.1"/>
    </source>
</evidence>
<gene>
    <name evidence="1" type="ORF">OM075_12105</name>
</gene>
<organism evidence="1 2">
    <name type="scientific">Plebeiibacterium sediminum</name>
    <dbReference type="NCBI Taxonomy" id="2992112"/>
    <lineage>
        <taxon>Bacteria</taxon>
        <taxon>Pseudomonadati</taxon>
        <taxon>Bacteroidota</taxon>
        <taxon>Bacteroidia</taxon>
        <taxon>Marinilabiliales</taxon>
        <taxon>Marinilabiliaceae</taxon>
        <taxon>Plebeiibacterium</taxon>
    </lineage>
</organism>
<keyword evidence="2" id="KW-1185">Reference proteome</keyword>
<dbReference type="AlphaFoldDB" id="A0AAE3SFF2"/>
<reference evidence="1" key="1">
    <citation type="submission" date="2022-10" db="EMBL/GenBank/DDBJ databases">
        <authorList>
            <person name="Yu W.X."/>
        </authorList>
    </citation>
    <scope>NUCLEOTIDE SEQUENCE</scope>
    <source>
        <strain evidence="1">AAT</strain>
    </source>
</reference>
<sequence length="241" mass="28547">MAKVKETSNAITDQFVAKCIRACLRSTFFDGANFYQDNQTRHTLIEDVRVKSIKDNLSLADNRKVLKFLELELDYLKCYEQGVANRDYIDSPQWRFFLNETIENYKEQLPKPGKLNFNFTIYDNELNDIYTFLISNKLIDTSRKEFRKVLVEQEGKINWIDSSKKLAVLISILSTRTILFSGFRNRDLQEFVICYFTINKKQIKEMSYLIKNKKELADNKVRLKYHNTLIQILNFIPSVYQ</sequence>
<dbReference type="Proteomes" id="UP001209229">
    <property type="component" value="Unassembled WGS sequence"/>
</dbReference>